<keyword evidence="3" id="KW-1185">Reference proteome</keyword>
<feature type="region of interest" description="Disordered" evidence="1">
    <location>
        <begin position="301"/>
        <end position="334"/>
    </location>
</feature>
<feature type="compositionally biased region" description="Basic and acidic residues" evidence="1">
    <location>
        <begin position="55"/>
        <end position="81"/>
    </location>
</feature>
<sequence length="636" mass="67248">MRCLDDTHVAEAQTVGGGGRSVQVLDHDEGVEQFAVPRDLADLRERDVVVVDDTEFRGGDRPYGVGDRRSPAVAYPRRDGVDEQADDAVDTRQVPTAPGDRGAEHDVGPADEAAQQDPPQRRHHGARGDRLGASELTDARAGAGIDRPTSAAVAVVAVRGVASVPDRAVGGRDAGGTVDVGQILRPRGTVRRCVPIRQPPQVGVESRCRGGEPVTSIGGAQIVEDERHRPPVGDDVVHRLDHRVPGTRTVAHHGEAHERRGGQVERSFAVRACGAFDDVSALYDADALFVGITADPADLRSGGPAVDGDGRAVGDGGEPGPEGLVAADDRGGRGLETGPIDVTVELARDLDDLLDNVRVVGVGEGGVEPDPLLHRGEREDGGESRRGRVDLTDVVRGEIDQREVRDAVSGDVVVVGDRGERLYPEVGQSRDGVGPYRVARPTDDRRQHRTRCGVGGLGVHLDQSRKRHRRSATLEDSGLRGGDHGPRPGGVGEPAEVVEQHLGCDGEIVPAGEVSQCAITQSVRRHGAQLVLDRADQLTEPGRCQVGVGGRTDLQERRIERGEPSDGPGHVGVADQFTLATVSLELENHLAGGAGDLTLGAPALDSDGQRRDHRIVDPPVDRIRDGGEQPGGDRGR</sequence>
<protein>
    <submittedName>
        <fullName evidence="2">Uncharacterized protein</fullName>
    </submittedName>
</protein>
<feature type="compositionally biased region" description="Gly residues" evidence="1">
    <location>
        <begin position="311"/>
        <end position="320"/>
    </location>
</feature>
<reference evidence="3" key="1">
    <citation type="journal article" date="2019" name="Int. J. Syst. Evol. Microbiol.">
        <title>The Global Catalogue of Microorganisms (GCM) 10K type strain sequencing project: providing services to taxonomists for standard genome sequencing and annotation.</title>
        <authorList>
            <consortium name="The Broad Institute Genomics Platform"/>
            <consortium name="The Broad Institute Genome Sequencing Center for Infectious Disease"/>
            <person name="Wu L."/>
            <person name="Ma J."/>
        </authorList>
    </citation>
    <scope>NUCLEOTIDE SEQUENCE [LARGE SCALE GENOMIC DNA]</scope>
    <source>
        <strain evidence="3">CCM 7855</strain>
    </source>
</reference>
<gene>
    <name evidence="2" type="ORF">GCM10007298_07080</name>
</gene>
<feature type="region of interest" description="Disordered" evidence="1">
    <location>
        <begin position="55"/>
        <end position="135"/>
    </location>
</feature>
<accession>A0ABQ1UBD2</accession>
<feature type="compositionally biased region" description="Basic and acidic residues" evidence="1">
    <location>
        <begin position="607"/>
        <end position="636"/>
    </location>
</feature>
<feature type="region of interest" description="Disordered" evidence="1">
    <location>
        <begin position="424"/>
        <end position="494"/>
    </location>
</feature>
<name>A0ABQ1UBD2_9NOCA</name>
<feature type="region of interest" description="Disordered" evidence="1">
    <location>
        <begin position="368"/>
        <end position="387"/>
    </location>
</feature>
<dbReference type="EMBL" id="BMCS01000001">
    <property type="protein sequence ID" value="GGF13729.1"/>
    <property type="molecule type" value="Genomic_DNA"/>
</dbReference>
<dbReference type="Proteomes" id="UP000632454">
    <property type="component" value="Unassembled WGS sequence"/>
</dbReference>
<feature type="compositionally biased region" description="Basic and acidic residues" evidence="1">
    <location>
        <begin position="477"/>
        <end position="486"/>
    </location>
</feature>
<feature type="region of interest" description="Disordered" evidence="1">
    <location>
        <begin position="598"/>
        <end position="636"/>
    </location>
</feature>
<evidence type="ECO:0000256" key="1">
    <source>
        <dbReference type="SAM" id="MobiDB-lite"/>
    </source>
</evidence>
<feature type="compositionally biased region" description="Basic and acidic residues" evidence="1">
    <location>
        <begin position="371"/>
        <end position="387"/>
    </location>
</feature>
<evidence type="ECO:0000313" key="3">
    <source>
        <dbReference type="Proteomes" id="UP000632454"/>
    </source>
</evidence>
<proteinExistence type="predicted"/>
<evidence type="ECO:0000313" key="2">
    <source>
        <dbReference type="EMBL" id="GGF13729.1"/>
    </source>
</evidence>
<comment type="caution">
    <text evidence="2">The sequence shown here is derived from an EMBL/GenBank/DDBJ whole genome shotgun (WGS) entry which is preliminary data.</text>
</comment>
<organism evidence="2 3">
    <name type="scientific">Williamsia phyllosphaerae</name>
    <dbReference type="NCBI Taxonomy" id="885042"/>
    <lineage>
        <taxon>Bacteria</taxon>
        <taxon>Bacillati</taxon>
        <taxon>Actinomycetota</taxon>
        <taxon>Actinomycetes</taxon>
        <taxon>Mycobacteriales</taxon>
        <taxon>Nocardiaceae</taxon>
        <taxon>Williamsia</taxon>
    </lineage>
</organism>